<feature type="region of interest" description="Disordered" evidence="1">
    <location>
        <begin position="327"/>
        <end position="406"/>
    </location>
</feature>
<evidence type="ECO:0000313" key="2">
    <source>
        <dbReference type="EMBL" id="PVI07199.1"/>
    </source>
</evidence>
<dbReference type="OrthoDB" id="3731404at2759"/>
<organism evidence="2 3">
    <name type="scientific">Periconia macrospinosa</name>
    <dbReference type="NCBI Taxonomy" id="97972"/>
    <lineage>
        <taxon>Eukaryota</taxon>
        <taxon>Fungi</taxon>
        <taxon>Dikarya</taxon>
        <taxon>Ascomycota</taxon>
        <taxon>Pezizomycotina</taxon>
        <taxon>Dothideomycetes</taxon>
        <taxon>Pleosporomycetidae</taxon>
        <taxon>Pleosporales</taxon>
        <taxon>Massarineae</taxon>
        <taxon>Periconiaceae</taxon>
        <taxon>Periconia</taxon>
    </lineage>
</organism>
<dbReference type="STRING" id="97972.A0A2V1EAY3"/>
<feature type="compositionally biased region" description="Basic residues" evidence="1">
    <location>
        <begin position="378"/>
        <end position="387"/>
    </location>
</feature>
<feature type="compositionally biased region" description="Basic and acidic residues" evidence="1">
    <location>
        <begin position="330"/>
        <end position="345"/>
    </location>
</feature>
<feature type="compositionally biased region" description="Basic and acidic residues" evidence="1">
    <location>
        <begin position="393"/>
        <end position="406"/>
    </location>
</feature>
<evidence type="ECO:0000313" key="3">
    <source>
        <dbReference type="Proteomes" id="UP000244855"/>
    </source>
</evidence>
<accession>A0A2V1EAY3</accession>
<name>A0A2V1EAY3_9PLEO</name>
<proteinExistence type="predicted"/>
<gene>
    <name evidence="2" type="ORF">DM02DRAFT_609178</name>
</gene>
<evidence type="ECO:0000256" key="1">
    <source>
        <dbReference type="SAM" id="MobiDB-lite"/>
    </source>
</evidence>
<reference evidence="2 3" key="1">
    <citation type="journal article" date="2018" name="Sci. Rep.">
        <title>Comparative genomics provides insights into the lifestyle and reveals functional heterogeneity of dark septate endophytic fungi.</title>
        <authorList>
            <person name="Knapp D.G."/>
            <person name="Nemeth J.B."/>
            <person name="Barry K."/>
            <person name="Hainaut M."/>
            <person name="Henrissat B."/>
            <person name="Johnson J."/>
            <person name="Kuo A."/>
            <person name="Lim J.H.P."/>
            <person name="Lipzen A."/>
            <person name="Nolan M."/>
            <person name="Ohm R.A."/>
            <person name="Tamas L."/>
            <person name="Grigoriev I.V."/>
            <person name="Spatafora J.W."/>
            <person name="Nagy L.G."/>
            <person name="Kovacs G.M."/>
        </authorList>
    </citation>
    <scope>NUCLEOTIDE SEQUENCE [LARGE SCALE GENOMIC DNA]</scope>
    <source>
        <strain evidence="2 3">DSE2036</strain>
    </source>
</reference>
<dbReference type="EMBL" id="KZ805305">
    <property type="protein sequence ID" value="PVI07199.1"/>
    <property type="molecule type" value="Genomic_DNA"/>
</dbReference>
<dbReference type="Proteomes" id="UP000244855">
    <property type="component" value="Unassembled WGS sequence"/>
</dbReference>
<sequence>MSNNRPTLLSSLFSSRKSFKDIPKAAKATSPLVKTVQAVEGIINAGQLIYNANETAANLNEFIPKASNMMDRVDAFVPSMQIMGQSFCDSVKILTSFSTIATTVGIGANVVLTYQGIQALNLIAARLGDVSATLAAQTALIAQKDFPQYVYDMIRERLGQTADDTACEHWFFVYHPDNDWYPKFYHLLEARPLGPAFCGYTNQIDTVFSFMIAARRYIQERERRPRKDSKMGKPVTLHLLVPAYQPVVIVEALKIPEEIGDFVIEGRVNSNKPFVWMNLPDDQKKYTLDIGDWEPPTPSWWATAMATLGLGEEPLVLKEPRVLGTSQHRLPIDSKPDAEFGKDDTPLIQQDSASDDLVVMANTKDEEQSVRRNATPLHQRRRKHSKKQSGMSQDKERTHRKKMEGP</sequence>
<protein>
    <submittedName>
        <fullName evidence="2">Uncharacterized protein</fullName>
    </submittedName>
</protein>
<dbReference type="Pfam" id="PF20219">
    <property type="entry name" value="DUF6579"/>
    <property type="match status" value="1"/>
</dbReference>
<keyword evidence="3" id="KW-1185">Reference proteome</keyword>
<dbReference type="InterPro" id="IPR046486">
    <property type="entry name" value="DUF6579"/>
</dbReference>
<dbReference type="AlphaFoldDB" id="A0A2V1EAY3"/>